<dbReference type="InterPro" id="IPR003599">
    <property type="entry name" value="Ig_sub"/>
</dbReference>
<dbReference type="Proteomes" id="UP000283210">
    <property type="component" value="Chromosome 21"/>
</dbReference>
<keyword evidence="12" id="KW-1185">Reference proteome</keyword>
<sequence length="570" mass="64462">MFNKSELCLLQVMDALLLLLITAVVTFANELPSDTSGCYNMNTETFRLLEGEAFYFLPFPVTDLDLPDENFTWYKNNSKVTNITTEEENSIHYHGGALFFINISSADSGHYTARQTLPSGNCQFHHVTITVFNSSSRGQTNYGPNNNTELNKRLICPTPVIKTCHIHNGTFTWYKDGSLIEGENKWDMMIDAATKAHEGTYTCICTWTHNHREHNSSGSRSLVVRDPVLHQNVEILSPVNSEQLVDEGSSIKLNCSILCGINVAHKCKASWKINEKEVSRMDGYHQSINTTNKMPSNHTYSTSTLTIDRVSAQDFQHVFKCFGEGQYTSDFKTVTLKARESAVPLVIRCVCVLVGSVFAVVFIKCFAIDLVLFFRPFFPQSRNKKDPRMYDAYVVYQTEGLQKDTEEQLFSFVTSSLPSVLEDKFGYRLFIHGRDDIPGEDRLELVENCIKESKRLMVILTPASGSNIKDKPPFTSPETSVVGGFDWQIGLYHALVQNELKVILIQLGDPGPQGYTHHPPGLQHLIRKSAPIRWPEGCQRPGFQKSRFWKRVRYLMPVTPAKNQEVTALV</sequence>
<dbReference type="InterPro" id="IPR007110">
    <property type="entry name" value="Ig-like_dom"/>
</dbReference>
<dbReference type="GO" id="GO:0007165">
    <property type="term" value="P:signal transduction"/>
    <property type="evidence" value="ECO:0007669"/>
    <property type="project" value="InterPro"/>
</dbReference>
<dbReference type="SMART" id="SM00255">
    <property type="entry name" value="TIR"/>
    <property type="match status" value="1"/>
</dbReference>
<keyword evidence="2" id="KW-0378">Hydrolase</keyword>
<keyword evidence="5" id="KW-0325">Glycoprotein</keyword>
<dbReference type="InterPro" id="IPR035897">
    <property type="entry name" value="Toll_tir_struct_dom_sf"/>
</dbReference>
<dbReference type="SUPFAM" id="SSF48726">
    <property type="entry name" value="Immunoglobulin"/>
    <property type="match status" value="3"/>
</dbReference>
<dbReference type="SUPFAM" id="SSF52200">
    <property type="entry name" value="Toll/Interleukin receptor TIR domain"/>
    <property type="match status" value="1"/>
</dbReference>
<proteinExistence type="inferred from homology"/>
<feature type="domain" description="Ig-like" evidence="10">
    <location>
        <begin position="32"/>
        <end position="130"/>
    </location>
</feature>
<feature type="signal peptide" evidence="8">
    <location>
        <begin position="1"/>
        <end position="28"/>
    </location>
</feature>
<accession>A0A3S2LPK8</accession>
<evidence type="ECO:0000259" key="9">
    <source>
        <dbReference type="PROSITE" id="PS50104"/>
    </source>
</evidence>
<evidence type="ECO:0000256" key="2">
    <source>
        <dbReference type="ARBA" id="ARBA00022801"/>
    </source>
</evidence>
<dbReference type="PROSITE" id="PS50835">
    <property type="entry name" value="IG_LIKE"/>
    <property type="match status" value="2"/>
</dbReference>
<dbReference type="EMBL" id="CM012457">
    <property type="protein sequence ID" value="RVE58410.1"/>
    <property type="molecule type" value="Genomic_DNA"/>
</dbReference>
<keyword evidence="3" id="KW-0520">NAD</keyword>
<keyword evidence="7" id="KW-1133">Transmembrane helix</keyword>
<organism evidence="11 12">
    <name type="scientific">Oryzias javanicus</name>
    <name type="common">Javanese ricefish</name>
    <name type="synonym">Aplocheilus javanicus</name>
    <dbReference type="NCBI Taxonomy" id="123683"/>
    <lineage>
        <taxon>Eukaryota</taxon>
        <taxon>Metazoa</taxon>
        <taxon>Chordata</taxon>
        <taxon>Craniata</taxon>
        <taxon>Vertebrata</taxon>
        <taxon>Euteleostomi</taxon>
        <taxon>Actinopterygii</taxon>
        <taxon>Neopterygii</taxon>
        <taxon>Teleostei</taxon>
        <taxon>Neoteleostei</taxon>
        <taxon>Acanthomorphata</taxon>
        <taxon>Ovalentaria</taxon>
        <taxon>Atherinomorphae</taxon>
        <taxon>Beloniformes</taxon>
        <taxon>Adrianichthyidae</taxon>
        <taxon>Oryziinae</taxon>
        <taxon>Oryzias</taxon>
    </lineage>
</organism>
<evidence type="ECO:0000256" key="7">
    <source>
        <dbReference type="SAM" id="Phobius"/>
    </source>
</evidence>
<keyword evidence="8" id="KW-0732">Signal</keyword>
<dbReference type="GO" id="GO:0016787">
    <property type="term" value="F:hydrolase activity"/>
    <property type="evidence" value="ECO:0007669"/>
    <property type="project" value="UniProtKB-KW"/>
</dbReference>
<dbReference type="OrthoDB" id="6132459at2759"/>
<feature type="chain" id="PRO_5018569914" description="TIR domain-containing protein" evidence="8">
    <location>
        <begin position="29"/>
        <end position="570"/>
    </location>
</feature>
<evidence type="ECO:0000256" key="5">
    <source>
        <dbReference type="ARBA" id="ARBA00023180"/>
    </source>
</evidence>
<dbReference type="PROSITE" id="PS50104">
    <property type="entry name" value="TIR"/>
    <property type="match status" value="1"/>
</dbReference>
<evidence type="ECO:0000256" key="1">
    <source>
        <dbReference type="ARBA" id="ARBA00009752"/>
    </source>
</evidence>
<evidence type="ECO:0000313" key="12">
    <source>
        <dbReference type="Proteomes" id="UP000283210"/>
    </source>
</evidence>
<reference evidence="11 12" key="1">
    <citation type="submission" date="2018-11" db="EMBL/GenBank/DDBJ databases">
        <authorList>
            <person name="Lopez-Roques C."/>
            <person name="Donnadieu C."/>
            <person name="Bouchez O."/>
            <person name="Klopp C."/>
            <person name="Cabau C."/>
            <person name="Zahm M."/>
        </authorList>
    </citation>
    <scope>NUCLEOTIDE SEQUENCE [LARGE SCALE GENOMIC DNA]</scope>
    <source>
        <strain evidence="11">RS831</strain>
        <tissue evidence="11">Whole body</tissue>
    </source>
</reference>
<evidence type="ECO:0008006" key="13">
    <source>
        <dbReference type="Google" id="ProtNLM"/>
    </source>
</evidence>
<dbReference type="InterPro" id="IPR000157">
    <property type="entry name" value="TIR_dom"/>
</dbReference>
<dbReference type="InterPro" id="IPR036179">
    <property type="entry name" value="Ig-like_dom_sf"/>
</dbReference>
<keyword evidence="4" id="KW-1015">Disulfide bond</keyword>
<dbReference type="PRINTS" id="PR01537">
    <property type="entry name" value="INTRLKN1R1F"/>
</dbReference>
<dbReference type="InterPro" id="IPR015621">
    <property type="entry name" value="IL-1_rcpt_fam"/>
</dbReference>
<keyword evidence="7" id="KW-0472">Membrane</keyword>
<dbReference type="FunFam" id="3.40.50.10140:FF:000009">
    <property type="entry name" value="X-linked interleukin-1 receptor accessory protein-like 1"/>
    <property type="match status" value="1"/>
</dbReference>
<name>A0A3S2LPK8_ORYJA</name>
<dbReference type="PANTHER" id="PTHR11890:SF26">
    <property type="entry name" value="INTERLEUKIN-1 RECEPTOR TYPE 1"/>
    <property type="match status" value="1"/>
</dbReference>
<dbReference type="SMART" id="SM00409">
    <property type="entry name" value="IG"/>
    <property type="match status" value="3"/>
</dbReference>
<feature type="transmembrane region" description="Helical" evidence="7">
    <location>
        <begin position="345"/>
        <end position="374"/>
    </location>
</feature>
<evidence type="ECO:0000259" key="10">
    <source>
        <dbReference type="PROSITE" id="PS50835"/>
    </source>
</evidence>
<keyword evidence="6" id="KW-0393">Immunoglobulin domain</keyword>
<dbReference type="AlphaFoldDB" id="A0A3S2LPK8"/>
<evidence type="ECO:0000256" key="8">
    <source>
        <dbReference type="SAM" id="SignalP"/>
    </source>
</evidence>
<evidence type="ECO:0000313" key="11">
    <source>
        <dbReference type="EMBL" id="RVE58410.1"/>
    </source>
</evidence>
<dbReference type="Gene3D" id="2.60.40.10">
    <property type="entry name" value="Immunoglobulins"/>
    <property type="match status" value="3"/>
</dbReference>
<dbReference type="PANTHER" id="PTHR11890">
    <property type="entry name" value="INTERLEUKIN-1 RECEPTOR FAMILY MEMBER"/>
    <property type="match status" value="1"/>
</dbReference>
<dbReference type="Pfam" id="PF01582">
    <property type="entry name" value="TIR"/>
    <property type="match status" value="1"/>
</dbReference>
<feature type="domain" description="Ig-like" evidence="10">
    <location>
        <begin position="227"/>
        <end position="335"/>
    </location>
</feature>
<dbReference type="InterPro" id="IPR013783">
    <property type="entry name" value="Ig-like_fold"/>
</dbReference>
<evidence type="ECO:0000256" key="3">
    <source>
        <dbReference type="ARBA" id="ARBA00023027"/>
    </source>
</evidence>
<protein>
    <recommendedName>
        <fullName evidence="13">TIR domain-containing protein</fullName>
    </recommendedName>
</protein>
<gene>
    <name evidence="11" type="ORF">OJAV_G00208850</name>
</gene>
<evidence type="ECO:0000256" key="6">
    <source>
        <dbReference type="ARBA" id="ARBA00023319"/>
    </source>
</evidence>
<feature type="domain" description="TIR" evidence="9">
    <location>
        <begin position="388"/>
        <end position="556"/>
    </location>
</feature>
<comment type="similarity">
    <text evidence="1">Belongs to the interleukin-1 receptor family.</text>
</comment>
<evidence type="ECO:0000256" key="4">
    <source>
        <dbReference type="ARBA" id="ARBA00023157"/>
    </source>
</evidence>
<keyword evidence="7" id="KW-0812">Transmembrane</keyword>
<dbReference type="Gene3D" id="3.40.50.10140">
    <property type="entry name" value="Toll/interleukin-1 receptor homology (TIR) domain"/>
    <property type="match status" value="1"/>
</dbReference>
<reference evidence="11 12" key="2">
    <citation type="submission" date="2019-01" db="EMBL/GenBank/DDBJ databases">
        <title>A chromosome length genome reference of the Java medaka (oryzias javanicus).</title>
        <authorList>
            <person name="Herpin A."/>
            <person name="Takehana Y."/>
            <person name="Naruse K."/>
            <person name="Ansai S."/>
            <person name="Kawaguchi M."/>
        </authorList>
    </citation>
    <scope>NUCLEOTIDE SEQUENCE [LARGE SCALE GENOMIC DNA]</scope>
    <source>
        <strain evidence="11">RS831</strain>
        <tissue evidence="11">Whole body</tissue>
    </source>
</reference>